<proteinExistence type="predicted"/>
<accession>W0AC95</accession>
<organism evidence="1 2">
    <name type="scientific">Sphingomonas sanxanigenens DSM 19645 = NX02</name>
    <dbReference type="NCBI Taxonomy" id="1123269"/>
    <lineage>
        <taxon>Bacteria</taxon>
        <taxon>Pseudomonadati</taxon>
        <taxon>Pseudomonadota</taxon>
        <taxon>Alphaproteobacteria</taxon>
        <taxon>Sphingomonadales</taxon>
        <taxon>Sphingomonadaceae</taxon>
        <taxon>Sphingomonas</taxon>
    </lineage>
</organism>
<name>W0AC95_9SPHN</name>
<keyword evidence="2" id="KW-1185">Reference proteome</keyword>
<dbReference type="AlphaFoldDB" id="W0AC95"/>
<evidence type="ECO:0000313" key="1">
    <source>
        <dbReference type="EMBL" id="AHE54152.1"/>
    </source>
</evidence>
<evidence type="ECO:0000313" key="2">
    <source>
        <dbReference type="Proteomes" id="UP000018851"/>
    </source>
</evidence>
<reference evidence="1 2" key="1">
    <citation type="submission" date="2013-07" db="EMBL/GenBank/DDBJ databases">
        <title>Completed genome of Sphingomonas sanxanigenens NX02.</title>
        <authorList>
            <person name="Ma T."/>
            <person name="Huang H."/>
            <person name="Wu M."/>
            <person name="Li X."/>
            <person name="Li G."/>
        </authorList>
    </citation>
    <scope>NUCLEOTIDE SEQUENCE [LARGE SCALE GENOMIC DNA]</scope>
    <source>
        <strain evidence="1 2">NX02</strain>
    </source>
</reference>
<protein>
    <submittedName>
        <fullName evidence="1">Uncharacterized protein</fullName>
    </submittedName>
</protein>
<dbReference type="KEGG" id="ssan:NX02_12250"/>
<dbReference type="Proteomes" id="UP000018851">
    <property type="component" value="Chromosome"/>
</dbReference>
<sequence>MMEINSVGGYKLLDCLPAHQVEAILDDIIGNKLKLSIL</sequence>
<gene>
    <name evidence="1" type="ORF">NX02_12250</name>
</gene>
<dbReference type="EMBL" id="CP006644">
    <property type="protein sequence ID" value="AHE54152.1"/>
    <property type="molecule type" value="Genomic_DNA"/>
</dbReference>
<dbReference type="HOGENOM" id="CLU_3333160_0_0_5"/>